<name>A0A3B1J0X7_ASTMX</name>
<evidence type="ECO:0000313" key="1">
    <source>
        <dbReference type="Ensembl" id="ENSAMXP00000035833.1"/>
    </source>
</evidence>
<dbReference type="Ensembl" id="ENSAMXT00000052910.1">
    <property type="protein sequence ID" value="ENSAMXP00000035833.1"/>
    <property type="gene ID" value="ENSAMXG00000032977.1"/>
</dbReference>
<proteinExistence type="predicted"/>
<organism evidence="1 2">
    <name type="scientific">Astyanax mexicanus</name>
    <name type="common">Blind cave fish</name>
    <name type="synonym">Astyanax fasciatus mexicanus</name>
    <dbReference type="NCBI Taxonomy" id="7994"/>
    <lineage>
        <taxon>Eukaryota</taxon>
        <taxon>Metazoa</taxon>
        <taxon>Chordata</taxon>
        <taxon>Craniata</taxon>
        <taxon>Vertebrata</taxon>
        <taxon>Euteleostomi</taxon>
        <taxon>Actinopterygii</taxon>
        <taxon>Neopterygii</taxon>
        <taxon>Teleostei</taxon>
        <taxon>Ostariophysi</taxon>
        <taxon>Characiformes</taxon>
        <taxon>Characoidei</taxon>
        <taxon>Acestrorhamphidae</taxon>
        <taxon>Acestrorhamphinae</taxon>
        <taxon>Astyanax</taxon>
    </lineage>
</organism>
<keyword evidence="2" id="KW-1185">Reference proteome</keyword>
<accession>A0A3B1J0X7</accession>
<reference evidence="1" key="3">
    <citation type="submission" date="2025-08" db="UniProtKB">
        <authorList>
            <consortium name="Ensembl"/>
        </authorList>
    </citation>
    <scope>IDENTIFICATION</scope>
</reference>
<dbReference type="AlphaFoldDB" id="A0A3B1J0X7"/>
<reference evidence="1" key="4">
    <citation type="submission" date="2025-09" db="UniProtKB">
        <authorList>
            <consortium name="Ensembl"/>
        </authorList>
    </citation>
    <scope>IDENTIFICATION</scope>
</reference>
<sequence>MGELFRKSAYCCVSELGEIAWFTEPDVNVFQRKFVNEVRRCEENGP</sequence>
<dbReference type="Proteomes" id="UP000018467">
    <property type="component" value="Unassembled WGS sequence"/>
</dbReference>
<dbReference type="STRING" id="7994.ENSAMXP00000035833"/>
<dbReference type="InParanoid" id="A0A3B1J0X7"/>
<protein>
    <submittedName>
        <fullName evidence="1">Uncharacterized protein</fullName>
    </submittedName>
</protein>
<reference evidence="2" key="1">
    <citation type="submission" date="2013-03" db="EMBL/GenBank/DDBJ databases">
        <authorList>
            <person name="Jeffery W."/>
            <person name="Warren W."/>
            <person name="Wilson R.K."/>
        </authorList>
    </citation>
    <scope>NUCLEOTIDE SEQUENCE</scope>
    <source>
        <strain evidence="2">female</strain>
    </source>
</reference>
<evidence type="ECO:0000313" key="2">
    <source>
        <dbReference type="Proteomes" id="UP000018467"/>
    </source>
</evidence>
<reference evidence="2" key="2">
    <citation type="journal article" date="2014" name="Nat. Commun.">
        <title>The cavefish genome reveals candidate genes for eye loss.</title>
        <authorList>
            <person name="McGaugh S.E."/>
            <person name="Gross J.B."/>
            <person name="Aken B."/>
            <person name="Blin M."/>
            <person name="Borowsky R."/>
            <person name="Chalopin D."/>
            <person name="Hinaux H."/>
            <person name="Jeffery W.R."/>
            <person name="Keene A."/>
            <person name="Ma L."/>
            <person name="Minx P."/>
            <person name="Murphy D."/>
            <person name="O'Quin K.E."/>
            <person name="Retaux S."/>
            <person name="Rohner N."/>
            <person name="Searle S.M."/>
            <person name="Stahl B.A."/>
            <person name="Tabin C."/>
            <person name="Volff J.N."/>
            <person name="Yoshizawa M."/>
            <person name="Warren W.C."/>
        </authorList>
    </citation>
    <scope>NUCLEOTIDE SEQUENCE [LARGE SCALE GENOMIC DNA]</scope>
    <source>
        <strain evidence="2">female</strain>
    </source>
</reference>